<name>A0A6G6WBK0_9ACTN</name>
<sequence length="291" mass="29959">MNGANPGPGTTKYAGSKLQAYDATFDVDQTDALSLKREDATNGTQSYDAPARPGISVFNDTDPNAYYDATDARTKWYSTQVAGVGAQIQVVSSDESTGRMELRIGKTFVAASQAPTISGTPTVGQTLTAGAPVFTQSGVAVTYQWQVDGQPVAGATGTTYQVRPADAGKRVTVVATGAKAGLANGSVSSAQTDVVKPAATTTTVKAPKKIKTGQKVKVKIKVAAPGLTPTGTVTVSLGGKKVTGKVVDGKVKVTLPVQTKTGTKRLVVTFVPDTGFAASSDKVKVTVKSRR</sequence>
<dbReference type="AlphaFoldDB" id="A0A6G6WBK0"/>
<evidence type="ECO:0000313" key="4">
    <source>
        <dbReference type="Proteomes" id="UP000502996"/>
    </source>
</evidence>
<dbReference type="KEGG" id="nano:G5V58_07315"/>
<dbReference type="Proteomes" id="UP000502996">
    <property type="component" value="Chromosome"/>
</dbReference>
<dbReference type="Pfam" id="PF16640">
    <property type="entry name" value="Big_3_5"/>
    <property type="match status" value="1"/>
</dbReference>
<feature type="region of interest" description="Disordered" evidence="1">
    <location>
        <begin position="36"/>
        <end position="55"/>
    </location>
</feature>
<accession>A0A6G6WBK0</accession>
<feature type="domain" description="Bacterial Ig-like" evidence="2">
    <location>
        <begin position="205"/>
        <end position="287"/>
    </location>
</feature>
<reference evidence="3 4" key="1">
    <citation type="submission" date="2020-02" db="EMBL/GenBank/DDBJ databases">
        <title>Full genome sequence of Nocardioides sp. R-3366.</title>
        <authorList>
            <person name="Im W.-T."/>
        </authorList>
    </citation>
    <scope>NUCLEOTIDE SEQUENCE [LARGE SCALE GENOMIC DNA]</scope>
    <source>
        <strain evidence="3 4">R-3366</strain>
    </source>
</reference>
<proteinExistence type="predicted"/>
<keyword evidence="4" id="KW-1185">Reference proteome</keyword>
<gene>
    <name evidence="3" type="ORF">G5V58_07315</name>
</gene>
<evidence type="ECO:0000256" key="1">
    <source>
        <dbReference type="SAM" id="MobiDB-lite"/>
    </source>
</evidence>
<dbReference type="InterPro" id="IPR032109">
    <property type="entry name" value="Big_3_5"/>
</dbReference>
<evidence type="ECO:0000259" key="2">
    <source>
        <dbReference type="Pfam" id="PF16640"/>
    </source>
</evidence>
<protein>
    <recommendedName>
        <fullName evidence="2">Bacterial Ig-like domain-containing protein</fullName>
    </recommendedName>
</protein>
<dbReference type="Gene3D" id="2.60.40.2700">
    <property type="match status" value="1"/>
</dbReference>
<dbReference type="EMBL" id="CP049257">
    <property type="protein sequence ID" value="QIG42612.1"/>
    <property type="molecule type" value="Genomic_DNA"/>
</dbReference>
<organism evidence="3 4">
    <name type="scientific">Nocardioides anomalus</name>
    <dbReference type="NCBI Taxonomy" id="2712223"/>
    <lineage>
        <taxon>Bacteria</taxon>
        <taxon>Bacillati</taxon>
        <taxon>Actinomycetota</taxon>
        <taxon>Actinomycetes</taxon>
        <taxon>Propionibacteriales</taxon>
        <taxon>Nocardioidaceae</taxon>
        <taxon>Nocardioides</taxon>
    </lineage>
</organism>
<evidence type="ECO:0000313" key="3">
    <source>
        <dbReference type="EMBL" id="QIG42612.1"/>
    </source>
</evidence>